<dbReference type="PANTHER" id="PTHR43157:SF31">
    <property type="entry name" value="PHOSPHATIDYLINOSITOL-GLYCAN BIOSYNTHESIS CLASS F PROTEIN"/>
    <property type="match status" value="1"/>
</dbReference>
<dbReference type="PANTHER" id="PTHR43157">
    <property type="entry name" value="PHOSPHATIDYLINOSITOL-GLYCAN BIOSYNTHESIS CLASS F PROTEIN-RELATED"/>
    <property type="match status" value="1"/>
</dbReference>
<proteinExistence type="predicted"/>
<keyword evidence="3" id="KW-1185">Reference proteome</keyword>
<dbReference type="EMBL" id="NEVH01025161">
    <property type="protein sequence ID" value="PNF15592.1"/>
    <property type="molecule type" value="Genomic_DNA"/>
</dbReference>
<sequence length="323" mass="35235">MLCSLLSFHALWAVVVLIVAVKLYNTMTAGICRSQKQLNGKTAIVTGANTGIGKETALDLARRGAKVILACRDLKNGKIACDEIIARSNNSKVEVRHLDLSSLASVRKFAKDIISTETHLEILVNNAGAGGLGEKRTADGLQIGMQVNHFSPFLLTCLLVGLLKKSAPSRIVMVSSLVHKYAKFDLDNLNSEKWFNDIQVYNCSKLANILVANELSRKLSGTGVTVNSLHPGVVGTDIMRRMPRFIYYIAKFMISLIFKNPEQGAQTSIYLAVSEDVEGVSGKYFSDCKEATVAKDALDVGLAKKLWEKSEVLVGLKAEEMDL</sequence>
<protein>
    <submittedName>
        <fullName evidence="2">Retinol dehydrogenase 11</fullName>
    </submittedName>
</protein>
<dbReference type="Pfam" id="PF00106">
    <property type="entry name" value="adh_short"/>
    <property type="match status" value="1"/>
</dbReference>
<organism evidence="2 3">
    <name type="scientific">Cryptotermes secundus</name>
    <dbReference type="NCBI Taxonomy" id="105785"/>
    <lineage>
        <taxon>Eukaryota</taxon>
        <taxon>Metazoa</taxon>
        <taxon>Ecdysozoa</taxon>
        <taxon>Arthropoda</taxon>
        <taxon>Hexapoda</taxon>
        <taxon>Insecta</taxon>
        <taxon>Pterygota</taxon>
        <taxon>Neoptera</taxon>
        <taxon>Polyneoptera</taxon>
        <taxon>Dictyoptera</taxon>
        <taxon>Blattodea</taxon>
        <taxon>Blattoidea</taxon>
        <taxon>Termitoidae</taxon>
        <taxon>Kalotermitidae</taxon>
        <taxon>Cryptotermitinae</taxon>
        <taxon>Cryptotermes</taxon>
    </lineage>
</organism>
<dbReference type="STRING" id="105785.A0A2J7PGY1"/>
<dbReference type="InParanoid" id="A0A2J7PGY1"/>
<dbReference type="Gene3D" id="3.40.50.720">
    <property type="entry name" value="NAD(P)-binding Rossmann-like Domain"/>
    <property type="match status" value="1"/>
</dbReference>
<dbReference type="GO" id="GO:0016491">
    <property type="term" value="F:oxidoreductase activity"/>
    <property type="evidence" value="ECO:0007669"/>
    <property type="project" value="UniProtKB-KW"/>
</dbReference>
<keyword evidence="1" id="KW-0560">Oxidoreductase</keyword>
<dbReference type="InterPro" id="IPR036291">
    <property type="entry name" value="NAD(P)-bd_dom_sf"/>
</dbReference>
<name>A0A2J7PGY1_9NEOP</name>
<dbReference type="InterPro" id="IPR002347">
    <property type="entry name" value="SDR_fam"/>
</dbReference>
<reference evidence="2 3" key="1">
    <citation type="submission" date="2017-12" db="EMBL/GenBank/DDBJ databases">
        <title>Hemimetabolous genomes reveal molecular basis of termite eusociality.</title>
        <authorList>
            <person name="Harrison M.C."/>
            <person name="Jongepier E."/>
            <person name="Robertson H.M."/>
            <person name="Arning N."/>
            <person name="Bitard-Feildel T."/>
            <person name="Chao H."/>
            <person name="Childers C.P."/>
            <person name="Dinh H."/>
            <person name="Doddapaneni H."/>
            <person name="Dugan S."/>
            <person name="Gowin J."/>
            <person name="Greiner C."/>
            <person name="Han Y."/>
            <person name="Hu H."/>
            <person name="Hughes D.S.T."/>
            <person name="Huylmans A.-K."/>
            <person name="Kemena C."/>
            <person name="Kremer L.P.M."/>
            <person name="Lee S.L."/>
            <person name="Lopez-Ezquerra A."/>
            <person name="Mallet L."/>
            <person name="Monroy-Kuhn J.M."/>
            <person name="Moser A."/>
            <person name="Murali S.C."/>
            <person name="Muzny D.M."/>
            <person name="Otani S."/>
            <person name="Piulachs M.-D."/>
            <person name="Poelchau M."/>
            <person name="Qu J."/>
            <person name="Schaub F."/>
            <person name="Wada-Katsumata A."/>
            <person name="Worley K.C."/>
            <person name="Xie Q."/>
            <person name="Ylla G."/>
            <person name="Poulsen M."/>
            <person name="Gibbs R.A."/>
            <person name="Schal C."/>
            <person name="Richards S."/>
            <person name="Belles X."/>
            <person name="Korb J."/>
            <person name="Bornberg-Bauer E."/>
        </authorList>
    </citation>
    <scope>NUCLEOTIDE SEQUENCE [LARGE SCALE GENOMIC DNA]</scope>
    <source>
        <tissue evidence="2">Whole body</tissue>
    </source>
</reference>
<comment type="caution">
    <text evidence="2">The sequence shown here is derived from an EMBL/GenBank/DDBJ whole genome shotgun (WGS) entry which is preliminary data.</text>
</comment>
<gene>
    <name evidence="2" type="primary">RDH11_1</name>
    <name evidence="2" type="ORF">B7P43_G16468</name>
</gene>
<dbReference type="SUPFAM" id="SSF51735">
    <property type="entry name" value="NAD(P)-binding Rossmann-fold domains"/>
    <property type="match status" value="1"/>
</dbReference>
<dbReference type="Proteomes" id="UP000235965">
    <property type="component" value="Unassembled WGS sequence"/>
</dbReference>
<dbReference type="AlphaFoldDB" id="A0A2J7PGY1"/>
<accession>A0A2J7PGY1</accession>
<dbReference type="PRINTS" id="PR00081">
    <property type="entry name" value="GDHRDH"/>
</dbReference>
<evidence type="ECO:0000313" key="2">
    <source>
        <dbReference type="EMBL" id="PNF15592.1"/>
    </source>
</evidence>
<evidence type="ECO:0000313" key="3">
    <source>
        <dbReference type="Proteomes" id="UP000235965"/>
    </source>
</evidence>
<dbReference type="OrthoDB" id="191139at2759"/>
<evidence type="ECO:0000256" key="1">
    <source>
        <dbReference type="ARBA" id="ARBA00023002"/>
    </source>
</evidence>